<dbReference type="PRINTS" id="PR00080">
    <property type="entry name" value="SDRFAMILY"/>
</dbReference>
<dbReference type="InterPro" id="IPR002347">
    <property type="entry name" value="SDR_fam"/>
</dbReference>
<dbReference type="InterPro" id="IPR020904">
    <property type="entry name" value="Sc_DH/Rdtase_CS"/>
</dbReference>
<evidence type="ECO:0000256" key="1">
    <source>
        <dbReference type="ARBA" id="ARBA00006484"/>
    </source>
</evidence>
<protein>
    <submittedName>
        <fullName evidence="2">SDR family oxidoreductase</fullName>
    </submittedName>
</protein>
<dbReference type="Pfam" id="PF13561">
    <property type="entry name" value="adh_short_C2"/>
    <property type="match status" value="1"/>
</dbReference>
<dbReference type="AlphaFoldDB" id="A0A6I4TE26"/>
<dbReference type="PRINTS" id="PR00081">
    <property type="entry name" value="GDHRDH"/>
</dbReference>
<keyword evidence="3" id="KW-1185">Reference proteome</keyword>
<dbReference type="FunFam" id="3.40.50.720:FF:000084">
    <property type="entry name" value="Short-chain dehydrogenase reductase"/>
    <property type="match status" value="1"/>
</dbReference>
<comment type="similarity">
    <text evidence="1">Belongs to the short-chain dehydrogenases/reductases (SDR) family.</text>
</comment>
<comment type="caution">
    <text evidence="2">The sequence shown here is derived from an EMBL/GenBank/DDBJ whole genome shotgun (WGS) entry which is preliminary data.</text>
</comment>
<dbReference type="CDD" id="cd05233">
    <property type="entry name" value="SDR_c"/>
    <property type="match status" value="1"/>
</dbReference>
<evidence type="ECO:0000313" key="2">
    <source>
        <dbReference type="EMBL" id="MXO74380.1"/>
    </source>
</evidence>
<dbReference type="InterPro" id="IPR036291">
    <property type="entry name" value="NAD(P)-bd_dom_sf"/>
</dbReference>
<sequence length="247" mass="25258">MEFAGKRIVVTGAASGIGRATAIKFAAEGADLVIADINQAGLEETAGMLARTARAVPYDAADFDSCRALIAAAAEGGPIDVLANVAGMLAWGPTLDFDEALFEKIVRVNLTSVYCLCRAALPHLIESKGNIVNTASTAALQGIAYTVAYAASKHGVMGITKSLAVEFASKGVRVNAVAPGHVDTPMGNSAPPAGDVDWALVMRNSPKLVDGTCAPSDIAETIAFLASERSRKTTGAILNVDGGQLAG</sequence>
<dbReference type="EMBL" id="WTZA01000001">
    <property type="protein sequence ID" value="MXO74380.1"/>
    <property type="molecule type" value="Genomic_DNA"/>
</dbReference>
<dbReference type="Proteomes" id="UP000439522">
    <property type="component" value="Unassembled WGS sequence"/>
</dbReference>
<reference evidence="2 3" key="1">
    <citation type="submission" date="2019-12" db="EMBL/GenBank/DDBJ databases">
        <title>Genomic-based taxomic classification of the family Erythrobacteraceae.</title>
        <authorList>
            <person name="Xu L."/>
        </authorList>
    </citation>
    <scope>NUCLEOTIDE SEQUENCE [LARGE SCALE GENOMIC DNA]</scope>
    <source>
        <strain evidence="2 3">100921-2</strain>
    </source>
</reference>
<organism evidence="2 3">
    <name type="scientific">Tsuneonella aeria</name>
    <dbReference type="NCBI Taxonomy" id="1837929"/>
    <lineage>
        <taxon>Bacteria</taxon>
        <taxon>Pseudomonadati</taxon>
        <taxon>Pseudomonadota</taxon>
        <taxon>Alphaproteobacteria</taxon>
        <taxon>Sphingomonadales</taxon>
        <taxon>Erythrobacteraceae</taxon>
        <taxon>Tsuneonella</taxon>
    </lineage>
</organism>
<dbReference type="SUPFAM" id="SSF51735">
    <property type="entry name" value="NAD(P)-binding Rossmann-fold domains"/>
    <property type="match status" value="1"/>
</dbReference>
<dbReference type="PROSITE" id="PS00061">
    <property type="entry name" value="ADH_SHORT"/>
    <property type="match status" value="1"/>
</dbReference>
<name>A0A6I4TE26_9SPHN</name>
<proteinExistence type="inferred from homology"/>
<accession>A0A6I4TE26</accession>
<dbReference type="OrthoDB" id="7500984at2"/>
<evidence type="ECO:0000313" key="3">
    <source>
        <dbReference type="Proteomes" id="UP000439522"/>
    </source>
</evidence>
<dbReference type="RefSeq" id="WP_160610142.1">
    <property type="nucleotide sequence ID" value="NZ_WTZA01000001.1"/>
</dbReference>
<dbReference type="PANTHER" id="PTHR43975">
    <property type="entry name" value="ZGC:101858"/>
    <property type="match status" value="1"/>
</dbReference>
<dbReference type="Gene3D" id="3.40.50.720">
    <property type="entry name" value="NAD(P)-binding Rossmann-like Domain"/>
    <property type="match status" value="1"/>
</dbReference>
<dbReference type="PANTHER" id="PTHR43975:SF2">
    <property type="entry name" value="EG:BACR7A4.14 PROTEIN-RELATED"/>
    <property type="match status" value="1"/>
</dbReference>
<gene>
    <name evidence="2" type="ORF">GRI40_03960</name>
</gene>